<proteinExistence type="inferred from homology"/>
<dbReference type="SMART" id="SM00829">
    <property type="entry name" value="PKS_ER"/>
    <property type="match status" value="1"/>
</dbReference>
<dbReference type="InterPro" id="IPR036291">
    <property type="entry name" value="NAD(P)-bd_dom_sf"/>
</dbReference>
<evidence type="ECO:0000256" key="1">
    <source>
        <dbReference type="ARBA" id="ARBA00001947"/>
    </source>
</evidence>
<evidence type="ECO:0000256" key="4">
    <source>
        <dbReference type="ARBA" id="ARBA00022833"/>
    </source>
</evidence>
<gene>
    <name evidence="7" type="ORF">BDV95DRAFT_527948</name>
</gene>
<dbReference type="InterPro" id="IPR013154">
    <property type="entry name" value="ADH-like_N"/>
</dbReference>
<dbReference type="Proteomes" id="UP000481861">
    <property type="component" value="Unassembled WGS sequence"/>
</dbReference>
<dbReference type="AlphaFoldDB" id="A0A7C8I546"/>
<dbReference type="Pfam" id="PF00107">
    <property type="entry name" value="ADH_zinc_N"/>
    <property type="match status" value="1"/>
</dbReference>
<dbReference type="PANTHER" id="PTHR42940">
    <property type="entry name" value="ALCOHOL DEHYDROGENASE 1-RELATED"/>
    <property type="match status" value="1"/>
</dbReference>
<dbReference type="OrthoDB" id="1879366at2759"/>
<dbReference type="GO" id="GO:0004022">
    <property type="term" value="F:alcohol dehydrogenase (NAD+) activity"/>
    <property type="evidence" value="ECO:0007669"/>
    <property type="project" value="TreeGrafter"/>
</dbReference>
<dbReference type="Pfam" id="PF08240">
    <property type="entry name" value="ADH_N"/>
    <property type="match status" value="1"/>
</dbReference>
<dbReference type="CDD" id="cd08297">
    <property type="entry name" value="CAD3"/>
    <property type="match status" value="1"/>
</dbReference>
<protein>
    <submittedName>
        <fullName evidence="7">Alcohol dehydrogenase GroES-like domain-containing protein</fullName>
    </submittedName>
</protein>
<dbReference type="EMBL" id="JAADJZ010000023">
    <property type="protein sequence ID" value="KAF2867473.1"/>
    <property type="molecule type" value="Genomic_DNA"/>
</dbReference>
<sequence length="354" mass="37589">MASGDIPKTMRAAVLVKFQSKPGYQVKEIPVPEVGPNDVLIKIGAAGFCHTDYQVWEGVYESPLPQVPSHEPVGTVVAVGKDAIGKWKVGDRVGALLHRHKCGHCLPCEVTNDVRFCENADLAGLKADGGMAEYMIGDADQTLRLPDSVDFVQGAPLMCAGTTVWAGIEATKVAPGEPIGIIGIGGLGSLAVQFAKALGHPVVAVDNRNEGRELATALTLKADLVVSPDDPDVISKIKKWAGKGGLPSLVGCTDNVEVNKWAMKLLRPKGGVFVPLGLPVDGFKIPAFDLVFQQSTVVGSLVSNRAQAQAMLDCVAKHGIRSWITEIPLERAPELPTLYMDAHLKGRLVVNMAL</sequence>
<dbReference type="InterPro" id="IPR020843">
    <property type="entry name" value="ER"/>
</dbReference>
<dbReference type="SUPFAM" id="SSF51735">
    <property type="entry name" value="NAD(P)-binding Rossmann-fold domains"/>
    <property type="match status" value="1"/>
</dbReference>
<reference evidence="7 8" key="1">
    <citation type="submission" date="2020-01" db="EMBL/GenBank/DDBJ databases">
        <authorList>
            <consortium name="DOE Joint Genome Institute"/>
            <person name="Haridas S."/>
            <person name="Albert R."/>
            <person name="Binder M."/>
            <person name="Bloem J."/>
            <person name="Labutti K."/>
            <person name="Salamov A."/>
            <person name="Andreopoulos B."/>
            <person name="Baker S.E."/>
            <person name="Barry K."/>
            <person name="Bills G."/>
            <person name="Bluhm B.H."/>
            <person name="Cannon C."/>
            <person name="Castanera R."/>
            <person name="Culley D.E."/>
            <person name="Daum C."/>
            <person name="Ezra D."/>
            <person name="Gonzalez J.B."/>
            <person name="Henrissat B."/>
            <person name="Kuo A."/>
            <person name="Liang C."/>
            <person name="Lipzen A."/>
            <person name="Lutzoni F."/>
            <person name="Magnuson J."/>
            <person name="Mondo S."/>
            <person name="Nolan M."/>
            <person name="Ohm R."/>
            <person name="Pangilinan J."/>
            <person name="Park H.-J.H."/>
            <person name="Ramirez L."/>
            <person name="Alfaro M."/>
            <person name="Sun H."/>
            <person name="Tritt A."/>
            <person name="Yoshinaga Y."/>
            <person name="Zwiers L.-H.L."/>
            <person name="Turgeon B.G."/>
            <person name="Goodwin S.B."/>
            <person name="Spatafora J.W."/>
            <person name="Crous P.W."/>
            <person name="Grigoriev I.V."/>
        </authorList>
    </citation>
    <scope>NUCLEOTIDE SEQUENCE [LARGE SCALE GENOMIC DNA]</scope>
    <source>
        <strain evidence="7 8">CBS 611.86</strain>
    </source>
</reference>
<keyword evidence="4" id="KW-0862">Zinc</keyword>
<evidence type="ECO:0000313" key="8">
    <source>
        <dbReference type="Proteomes" id="UP000481861"/>
    </source>
</evidence>
<dbReference type="Gene3D" id="3.40.50.720">
    <property type="entry name" value="NAD(P)-binding Rossmann-like Domain"/>
    <property type="match status" value="1"/>
</dbReference>
<comment type="similarity">
    <text evidence="2">Belongs to the zinc-containing alcohol dehydrogenase family.</text>
</comment>
<comment type="cofactor">
    <cofactor evidence="1">
        <name>Zn(2+)</name>
        <dbReference type="ChEBI" id="CHEBI:29105"/>
    </cofactor>
</comment>
<dbReference type="GO" id="GO:0046872">
    <property type="term" value="F:metal ion binding"/>
    <property type="evidence" value="ECO:0007669"/>
    <property type="project" value="UniProtKB-KW"/>
</dbReference>
<dbReference type="Gene3D" id="3.90.180.10">
    <property type="entry name" value="Medium-chain alcohol dehydrogenases, catalytic domain"/>
    <property type="match status" value="1"/>
</dbReference>
<dbReference type="InterPro" id="IPR013149">
    <property type="entry name" value="ADH-like_C"/>
</dbReference>
<accession>A0A7C8I546</accession>
<evidence type="ECO:0000259" key="6">
    <source>
        <dbReference type="SMART" id="SM00829"/>
    </source>
</evidence>
<dbReference type="SUPFAM" id="SSF50129">
    <property type="entry name" value="GroES-like"/>
    <property type="match status" value="1"/>
</dbReference>
<evidence type="ECO:0000256" key="5">
    <source>
        <dbReference type="ARBA" id="ARBA00023002"/>
    </source>
</evidence>
<keyword evidence="3" id="KW-0479">Metal-binding</keyword>
<name>A0A7C8I546_9PLEO</name>
<feature type="domain" description="Enoyl reductase (ER)" evidence="6">
    <location>
        <begin position="23"/>
        <end position="350"/>
    </location>
</feature>
<organism evidence="7 8">
    <name type="scientific">Massariosphaeria phaeospora</name>
    <dbReference type="NCBI Taxonomy" id="100035"/>
    <lineage>
        <taxon>Eukaryota</taxon>
        <taxon>Fungi</taxon>
        <taxon>Dikarya</taxon>
        <taxon>Ascomycota</taxon>
        <taxon>Pezizomycotina</taxon>
        <taxon>Dothideomycetes</taxon>
        <taxon>Pleosporomycetidae</taxon>
        <taxon>Pleosporales</taxon>
        <taxon>Pleosporales incertae sedis</taxon>
        <taxon>Massariosphaeria</taxon>
    </lineage>
</organism>
<comment type="caution">
    <text evidence="7">The sequence shown here is derived from an EMBL/GenBank/DDBJ whole genome shotgun (WGS) entry which is preliminary data.</text>
</comment>
<evidence type="ECO:0000313" key="7">
    <source>
        <dbReference type="EMBL" id="KAF2867473.1"/>
    </source>
</evidence>
<evidence type="ECO:0000256" key="3">
    <source>
        <dbReference type="ARBA" id="ARBA00022723"/>
    </source>
</evidence>
<dbReference type="GO" id="GO:0005737">
    <property type="term" value="C:cytoplasm"/>
    <property type="evidence" value="ECO:0007669"/>
    <property type="project" value="TreeGrafter"/>
</dbReference>
<dbReference type="InterPro" id="IPR011032">
    <property type="entry name" value="GroES-like_sf"/>
</dbReference>
<evidence type="ECO:0000256" key="2">
    <source>
        <dbReference type="ARBA" id="ARBA00008072"/>
    </source>
</evidence>
<keyword evidence="8" id="KW-1185">Reference proteome</keyword>
<keyword evidence="5" id="KW-0560">Oxidoreductase</keyword>
<dbReference type="PANTHER" id="PTHR42940:SF8">
    <property type="entry name" value="VACUOLAR PROTEIN SORTING-ASSOCIATED PROTEIN 11"/>
    <property type="match status" value="1"/>
</dbReference>